<dbReference type="Proteomes" id="UP001501523">
    <property type="component" value="Unassembled WGS sequence"/>
</dbReference>
<comment type="caution">
    <text evidence="2">The sequence shown here is derived from an EMBL/GenBank/DDBJ whole genome shotgun (WGS) entry which is preliminary data.</text>
</comment>
<feature type="transmembrane region" description="Helical" evidence="1">
    <location>
        <begin position="156"/>
        <end position="178"/>
    </location>
</feature>
<evidence type="ECO:0000313" key="2">
    <source>
        <dbReference type="EMBL" id="GAA0712700.1"/>
    </source>
</evidence>
<protein>
    <recommendedName>
        <fullName evidence="4">Serine/threonine protein kinase</fullName>
    </recommendedName>
</protein>
<reference evidence="2 3" key="1">
    <citation type="journal article" date="2019" name="Int. J. Syst. Evol. Microbiol.">
        <title>The Global Catalogue of Microorganisms (GCM) 10K type strain sequencing project: providing services to taxonomists for standard genome sequencing and annotation.</title>
        <authorList>
            <consortium name="The Broad Institute Genomics Platform"/>
            <consortium name="The Broad Institute Genome Sequencing Center for Infectious Disease"/>
            <person name="Wu L."/>
            <person name="Ma J."/>
        </authorList>
    </citation>
    <scope>NUCLEOTIDE SEQUENCE [LARGE SCALE GENOMIC DNA]</scope>
    <source>
        <strain evidence="2 3">JCM 15421</strain>
    </source>
</reference>
<feature type="transmembrane region" description="Helical" evidence="1">
    <location>
        <begin position="73"/>
        <end position="94"/>
    </location>
</feature>
<proteinExistence type="predicted"/>
<dbReference type="EMBL" id="BAAAEU010000006">
    <property type="protein sequence ID" value="GAA0712700.1"/>
    <property type="molecule type" value="Genomic_DNA"/>
</dbReference>
<keyword evidence="1" id="KW-0472">Membrane</keyword>
<gene>
    <name evidence="2" type="ORF">GCM10009105_15530</name>
</gene>
<evidence type="ECO:0008006" key="4">
    <source>
        <dbReference type="Google" id="ProtNLM"/>
    </source>
</evidence>
<name>A0ABN1IGE7_9GAMM</name>
<feature type="transmembrane region" description="Helical" evidence="1">
    <location>
        <begin position="43"/>
        <end position="67"/>
    </location>
</feature>
<organism evidence="2 3">
    <name type="scientific">Dokdonella soli</name>
    <dbReference type="NCBI Taxonomy" id="529810"/>
    <lineage>
        <taxon>Bacteria</taxon>
        <taxon>Pseudomonadati</taxon>
        <taxon>Pseudomonadota</taxon>
        <taxon>Gammaproteobacteria</taxon>
        <taxon>Lysobacterales</taxon>
        <taxon>Rhodanobacteraceae</taxon>
        <taxon>Dokdonella</taxon>
    </lineage>
</organism>
<keyword evidence="1" id="KW-0812">Transmembrane</keyword>
<evidence type="ECO:0000256" key="1">
    <source>
        <dbReference type="SAM" id="Phobius"/>
    </source>
</evidence>
<sequence length="215" mass="23851">MELDDLKLAWQTLDRRLQQQNALGLQLFRDGRVDKARRGLRPLVWGQAIQMLIGVLGSFWFAPFWVAHRHEPWLLLAGLVMHVYCLGLIVFGAVMQARIARIDYAAPVLAIQRQLLTLRRTYVIGGLLIGLPWWFLTAPLLVVLTRGLILDNAPSAVWGQLVVGAIGLLATGGFVRWANQPHRAALGRKLGDGAAGGSIHRAQAALDEIARFEKE</sequence>
<feature type="transmembrane region" description="Helical" evidence="1">
    <location>
        <begin position="122"/>
        <end position="144"/>
    </location>
</feature>
<evidence type="ECO:0000313" key="3">
    <source>
        <dbReference type="Proteomes" id="UP001501523"/>
    </source>
</evidence>
<accession>A0ABN1IGE7</accession>
<keyword evidence="1" id="KW-1133">Transmembrane helix</keyword>
<keyword evidence="3" id="KW-1185">Reference proteome</keyword>